<dbReference type="InterPro" id="IPR050798">
    <property type="entry name" value="YhaM_exoribonuc/phosphodiest"/>
</dbReference>
<sequence length="313" mass="35487">MTSIANLKAGDSVETFYLIKRAQQGVTTQGKPYMTLYLQDRSGEIESKLWTVSKEDMAVLVPEALIKVKGDVIDYRNKKQMKIAMYRLANESDGLSPKDFVEKAPLDEDTLFDSIMDYTLKIESGSLQRIVRQLIGKYKKEFLTFPAAMTNHHDFVSGLAYHVHYMLRTAEALCDIYPSLNRSLLYSGIILHDIGKVKELSGPVGTTYTTEGNLVGHIVIACEEITKMADELNIEGEEVLLLKHLILAHHGKLEYGSPKAPMLKEAEILNFIDNIDARMMMMDKHIDNVEPGTFTDRIFPLEGRFFYRPETLN</sequence>
<dbReference type="RefSeq" id="WP_377770401.1">
    <property type="nucleotide sequence ID" value="NZ_JBHUOQ010000001.1"/>
</dbReference>
<feature type="domain" description="HD" evidence="2">
    <location>
        <begin position="162"/>
        <end position="278"/>
    </location>
</feature>
<dbReference type="Pfam" id="PF01966">
    <property type="entry name" value="HD"/>
    <property type="match status" value="1"/>
</dbReference>
<evidence type="ECO:0000313" key="4">
    <source>
        <dbReference type="Proteomes" id="UP001597519"/>
    </source>
</evidence>
<evidence type="ECO:0000256" key="1">
    <source>
        <dbReference type="ARBA" id="ARBA00022801"/>
    </source>
</evidence>
<comment type="caution">
    <text evidence="3">The sequence shown here is derived from an EMBL/GenBank/DDBJ whole genome shotgun (WGS) entry which is preliminary data.</text>
</comment>
<dbReference type="CDD" id="cd04492">
    <property type="entry name" value="YhaM_OBF_like"/>
    <property type="match status" value="1"/>
</dbReference>
<organism evidence="3 4">
    <name type="scientific">Corticicoccus populi</name>
    <dbReference type="NCBI Taxonomy" id="1812821"/>
    <lineage>
        <taxon>Bacteria</taxon>
        <taxon>Bacillati</taxon>
        <taxon>Bacillota</taxon>
        <taxon>Bacilli</taxon>
        <taxon>Bacillales</taxon>
        <taxon>Staphylococcaceae</taxon>
        <taxon>Corticicoccus</taxon>
    </lineage>
</organism>
<gene>
    <name evidence="3" type="primary">yhaM</name>
    <name evidence="3" type="ORF">ACFSX4_00295</name>
</gene>
<dbReference type="PROSITE" id="PS51831">
    <property type="entry name" value="HD"/>
    <property type="match status" value="1"/>
</dbReference>
<keyword evidence="4" id="KW-1185">Reference proteome</keyword>
<dbReference type="NCBIfam" id="NF010007">
    <property type="entry name" value="PRK13480.1"/>
    <property type="match status" value="1"/>
</dbReference>
<evidence type="ECO:0000259" key="2">
    <source>
        <dbReference type="PROSITE" id="PS51831"/>
    </source>
</evidence>
<dbReference type="InterPro" id="IPR003607">
    <property type="entry name" value="HD/PDEase_dom"/>
</dbReference>
<dbReference type="CDD" id="cd00077">
    <property type="entry name" value="HDc"/>
    <property type="match status" value="1"/>
</dbReference>
<evidence type="ECO:0000313" key="3">
    <source>
        <dbReference type="EMBL" id="MFD2828894.1"/>
    </source>
</evidence>
<dbReference type="InterPro" id="IPR006674">
    <property type="entry name" value="HD_domain"/>
</dbReference>
<proteinExistence type="predicted"/>
<protein>
    <submittedName>
        <fullName evidence="3">3'-5' exoribonuclease YhaM</fullName>
    </submittedName>
</protein>
<dbReference type="SUPFAM" id="SSF109604">
    <property type="entry name" value="HD-domain/PDEase-like"/>
    <property type="match status" value="1"/>
</dbReference>
<dbReference type="PANTHER" id="PTHR37294">
    <property type="entry name" value="3'-5' EXORIBONUCLEASE YHAM"/>
    <property type="match status" value="1"/>
</dbReference>
<dbReference type="PANTHER" id="PTHR37294:SF1">
    <property type="entry name" value="3'-5' EXORIBONUCLEASE YHAM"/>
    <property type="match status" value="1"/>
</dbReference>
<keyword evidence="1" id="KW-0378">Hydrolase</keyword>
<dbReference type="Gene3D" id="1.10.3210.10">
    <property type="entry name" value="Hypothetical protein af1432"/>
    <property type="match status" value="1"/>
</dbReference>
<name>A0ABW5WTW7_9STAP</name>
<accession>A0ABW5WTW7</accession>
<dbReference type="EMBL" id="JBHUOQ010000001">
    <property type="protein sequence ID" value="MFD2828894.1"/>
    <property type="molecule type" value="Genomic_DNA"/>
</dbReference>
<dbReference type="Proteomes" id="UP001597519">
    <property type="component" value="Unassembled WGS sequence"/>
</dbReference>
<reference evidence="4" key="1">
    <citation type="journal article" date="2019" name="Int. J. Syst. Evol. Microbiol.">
        <title>The Global Catalogue of Microorganisms (GCM) 10K type strain sequencing project: providing services to taxonomists for standard genome sequencing and annotation.</title>
        <authorList>
            <consortium name="The Broad Institute Genomics Platform"/>
            <consortium name="The Broad Institute Genome Sequencing Center for Infectious Disease"/>
            <person name="Wu L."/>
            <person name="Ma J."/>
        </authorList>
    </citation>
    <scope>NUCLEOTIDE SEQUENCE [LARGE SCALE GENOMIC DNA]</scope>
    <source>
        <strain evidence="4">KCTC 33575</strain>
    </source>
</reference>